<dbReference type="Proteomes" id="UP000827872">
    <property type="component" value="Linkage Group LG05"/>
</dbReference>
<keyword evidence="2" id="KW-1185">Reference proteome</keyword>
<evidence type="ECO:0000313" key="1">
    <source>
        <dbReference type="EMBL" id="KAH8000186.1"/>
    </source>
</evidence>
<protein>
    <submittedName>
        <fullName evidence="1">Uncharacterized protein</fullName>
    </submittedName>
</protein>
<gene>
    <name evidence="1" type="ORF">K3G42_023070</name>
</gene>
<proteinExistence type="predicted"/>
<comment type="caution">
    <text evidence="1">The sequence shown here is derived from an EMBL/GenBank/DDBJ whole genome shotgun (WGS) entry which is preliminary data.</text>
</comment>
<reference evidence="1" key="1">
    <citation type="submission" date="2021-08" db="EMBL/GenBank/DDBJ databases">
        <title>The first chromosome-level gecko genome reveals the dynamic sex chromosomes of Neotropical dwarf geckos (Sphaerodactylidae: Sphaerodactylus).</title>
        <authorList>
            <person name="Pinto B.J."/>
            <person name="Keating S.E."/>
            <person name="Gamble T."/>
        </authorList>
    </citation>
    <scope>NUCLEOTIDE SEQUENCE</scope>
    <source>
        <strain evidence="1">TG3544</strain>
    </source>
</reference>
<name>A0ACB8F4K9_9SAUR</name>
<accession>A0ACB8F4K9</accession>
<dbReference type="EMBL" id="CM037618">
    <property type="protein sequence ID" value="KAH8000186.1"/>
    <property type="molecule type" value="Genomic_DNA"/>
</dbReference>
<evidence type="ECO:0000313" key="2">
    <source>
        <dbReference type="Proteomes" id="UP000827872"/>
    </source>
</evidence>
<sequence>MDVMGRKEEKAEGRGMVPRKVTATLLLLYMVAMLAKQSEGFISFYGHGDFERMQERERNQGQKESLVLQKRSDTRGFAKLSEDEQQVIKLIAPVEIGIHLNSRQLEKYQDVLEELLAEILPDTQNVSKAL</sequence>
<organism evidence="1 2">
    <name type="scientific">Sphaerodactylus townsendi</name>
    <dbReference type="NCBI Taxonomy" id="933632"/>
    <lineage>
        <taxon>Eukaryota</taxon>
        <taxon>Metazoa</taxon>
        <taxon>Chordata</taxon>
        <taxon>Craniata</taxon>
        <taxon>Vertebrata</taxon>
        <taxon>Euteleostomi</taxon>
        <taxon>Lepidosauria</taxon>
        <taxon>Squamata</taxon>
        <taxon>Bifurcata</taxon>
        <taxon>Gekkota</taxon>
        <taxon>Sphaerodactylidae</taxon>
        <taxon>Sphaerodactylus</taxon>
    </lineage>
</organism>